<dbReference type="AlphaFoldDB" id="A0A382NHM1"/>
<keyword evidence="1" id="KW-0812">Transmembrane</keyword>
<evidence type="ECO:0000256" key="1">
    <source>
        <dbReference type="SAM" id="Phobius"/>
    </source>
</evidence>
<sequence>MNIDLKNILSILILIVGFLAFTILSTNNNFNLGLIYLTSTLILWVSYVLLMNLFDMRIFAIIISTAGFFVALSVFFMFGIEEVPFPAGAIIFHPEGIASALSISFFSLFPIILLYHAGFQIPVKNKTPKVNPSNDAPIITTNDDDWEIATEDDLQSGEFEFS</sequence>
<feature type="transmembrane region" description="Helical" evidence="1">
    <location>
        <begin position="100"/>
        <end position="119"/>
    </location>
</feature>
<feature type="transmembrane region" description="Helical" evidence="1">
    <location>
        <begin position="58"/>
        <end position="80"/>
    </location>
</feature>
<feature type="transmembrane region" description="Helical" evidence="1">
    <location>
        <begin position="30"/>
        <end position="51"/>
    </location>
</feature>
<evidence type="ECO:0000313" key="2">
    <source>
        <dbReference type="EMBL" id="SVC59815.1"/>
    </source>
</evidence>
<accession>A0A382NHM1</accession>
<keyword evidence="1" id="KW-1133">Transmembrane helix</keyword>
<protein>
    <submittedName>
        <fullName evidence="2">Uncharacterized protein</fullName>
    </submittedName>
</protein>
<gene>
    <name evidence="2" type="ORF">METZ01_LOCUS312669</name>
</gene>
<organism evidence="2">
    <name type="scientific">marine metagenome</name>
    <dbReference type="NCBI Taxonomy" id="408172"/>
    <lineage>
        <taxon>unclassified sequences</taxon>
        <taxon>metagenomes</taxon>
        <taxon>ecological metagenomes</taxon>
    </lineage>
</organism>
<dbReference type="EMBL" id="UINC01100060">
    <property type="protein sequence ID" value="SVC59815.1"/>
    <property type="molecule type" value="Genomic_DNA"/>
</dbReference>
<reference evidence="2" key="1">
    <citation type="submission" date="2018-05" db="EMBL/GenBank/DDBJ databases">
        <authorList>
            <person name="Lanie J.A."/>
            <person name="Ng W.-L."/>
            <person name="Kazmierczak K.M."/>
            <person name="Andrzejewski T.M."/>
            <person name="Davidsen T.M."/>
            <person name="Wayne K.J."/>
            <person name="Tettelin H."/>
            <person name="Glass J.I."/>
            <person name="Rusch D."/>
            <person name="Podicherti R."/>
            <person name="Tsui H.-C.T."/>
            <person name="Winkler M.E."/>
        </authorList>
    </citation>
    <scope>NUCLEOTIDE SEQUENCE</scope>
</reference>
<proteinExistence type="predicted"/>
<feature type="transmembrane region" description="Helical" evidence="1">
    <location>
        <begin position="7"/>
        <end position="24"/>
    </location>
</feature>
<keyword evidence="1" id="KW-0472">Membrane</keyword>
<name>A0A382NHM1_9ZZZZ</name>